<feature type="compositionally biased region" description="Basic and acidic residues" evidence="1">
    <location>
        <begin position="89"/>
        <end position="104"/>
    </location>
</feature>
<dbReference type="EMBL" id="OOIL02006564">
    <property type="protein sequence ID" value="VFQ98081.1"/>
    <property type="molecule type" value="Genomic_DNA"/>
</dbReference>
<feature type="region of interest" description="Disordered" evidence="1">
    <location>
        <begin position="138"/>
        <end position="164"/>
    </location>
</feature>
<feature type="compositionally biased region" description="Basic and acidic residues" evidence="1">
    <location>
        <begin position="62"/>
        <end position="71"/>
    </location>
</feature>
<feature type="non-terminal residue" evidence="2">
    <location>
        <position position="164"/>
    </location>
</feature>
<evidence type="ECO:0000313" key="2">
    <source>
        <dbReference type="EMBL" id="VFQ98081.1"/>
    </source>
</evidence>
<dbReference type="Proteomes" id="UP000595140">
    <property type="component" value="Unassembled WGS sequence"/>
</dbReference>
<feature type="region of interest" description="Disordered" evidence="1">
    <location>
        <begin position="62"/>
        <end position="112"/>
    </location>
</feature>
<evidence type="ECO:0000256" key="1">
    <source>
        <dbReference type="SAM" id="MobiDB-lite"/>
    </source>
</evidence>
<proteinExistence type="predicted"/>
<gene>
    <name evidence="2" type="ORF">CCAM_LOCUS39857</name>
</gene>
<dbReference type="AlphaFoldDB" id="A0A484N9N5"/>
<protein>
    <submittedName>
        <fullName evidence="2">Uncharacterized protein</fullName>
    </submittedName>
</protein>
<evidence type="ECO:0000313" key="3">
    <source>
        <dbReference type="Proteomes" id="UP000595140"/>
    </source>
</evidence>
<name>A0A484N9N5_9ASTE</name>
<reference evidence="2 3" key="1">
    <citation type="submission" date="2018-04" db="EMBL/GenBank/DDBJ databases">
        <authorList>
            <person name="Vogel A."/>
        </authorList>
    </citation>
    <scope>NUCLEOTIDE SEQUENCE [LARGE SCALE GENOMIC DNA]</scope>
</reference>
<organism evidence="2 3">
    <name type="scientific">Cuscuta campestris</name>
    <dbReference type="NCBI Taxonomy" id="132261"/>
    <lineage>
        <taxon>Eukaryota</taxon>
        <taxon>Viridiplantae</taxon>
        <taxon>Streptophyta</taxon>
        <taxon>Embryophyta</taxon>
        <taxon>Tracheophyta</taxon>
        <taxon>Spermatophyta</taxon>
        <taxon>Magnoliopsida</taxon>
        <taxon>eudicotyledons</taxon>
        <taxon>Gunneridae</taxon>
        <taxon>Pentapetalae</taxon>
        <taxon>asterids</taxon>
        <taxon>lamiids</taxon>
        <taxon>Solanales</taxon>
        <taxon>Convolvulaceae</taxon>
        <taxon>Cuscuteae</taxon>
        <taxon>Cuscuta</taxon>
        <taxon>Cuscuta subgen. Grammica</taxon>
        <taxon>Cuscuta sect. Cleistogrammica</taxon>
    </lineage>
</organism>
<accession>A0A484N9N5</accession>
<keyword evidence="3" id="KW-1185">Reference proteome</keyword>
<sequence>MSTSPLPKNLRGVRALGNLLLESPIPTSQIHRLLTLTRPSLHPIPFKNSLIECQRKLITLQKNKERGEEPTKNPQEVPETTIMGDCEETEARNPSPDHKAESTHETMGTEDATSMKPLQEMVESCHEVMETDAADASMKPLQAESTHETMGIEDAASMKPLQEM</sequence>